<dbReference type="Gene3D" id="3.10.110.10">
    <property type="entry name" value="Ubiquitin Conjugating Enzyme"/>
    <property type="match status" value="1"/>
</dbReference>
<dbReference type="CDD" id="cd23817">
    <property type="entry name" value="RWD-RWDD4"/>
    <property type="match status" value="1"/>
</dbReference>
<organism evidence="2 3">
    <name type="scientific">Protopolystoma xenopodis</name>
    <dbReference type="NCBI Taxonomy" id="117903"/>
    <lineage>
        <taxon>Eukaryota</taxon>
        <taxon>Metazoa</taxon>
        <taxon>Spiralia</taxon>
        <taxon>Lophotrochozoa</taxon>
        <taxon>Platyhelminthes</taxon>
        <taxon>Monogenea</taxon>
        <taxon>Polyopisthocotylea</taxon>
        <taxon>Polystomatidea</taxon>
        <taxon>Polystomatidae</taxon>
        <taxon>Protopolystoma</taxon>
    </lineage>
</organism>
<evidence type="ECO:0000313" key="2">
    <source>
        <dbReference type="EMBL" id="VEL22119.1"/>
    </source>
</evidence>
<protein>
    <recommendedName>
        <fullName evidence="1">RWD domain-containing protein</fullName>
    </recommendedName>
</protein>
<dbReference type="Proteomes" id="UP000784294">
    <property type="component" value="Unassembled WGS sequence"/>
</dbReference>
<feature type="domain" description="RWD" evidence="1">
    <location>
        <begin position="22"/>
        <end position="123"/>
    </location>
</feature>
<dbReference type="PANTHER" id="PTHR21275">
    <property type="entry name" value="RWD DOMAIN-CONTAINING PROTEIN 4"/>
    <property type="match status" value="1"/>
</dbReference>
<dbReference type="InterPro" id="IPR042770">
    <property type="entry name" value="RWDD4"/>
</dbReference>
<accession>A0A3S5FDZ7</accession>
<dbReference type="Pfam" id="PF05773">
    <property type="entry name" value="RWD"/>
    <property type="match status" value="1"/>
</dbReference>
<gene>
    <name evidence="2" type="ORF">PXEA_LOCUS15559</name>
</gene>
<dbReference type="PANTHER" id="PTHR21275:SF1">
    <property type="entry name" value="RWD DOMAIN-CONTAINING PROTEIN 4"/>
    <property type="match status" value="1"/>
</dbReference>
<reference evidence="2" key="1">
    <citation type="submission" date="2018-11" db="EMBL/GenBank/DDBJ databases">
        <authorList>
            <consortium name="Pathogen Informatics"/>
        </authorList>
    </citation>
    <scope>NUCLEOTIDE SEQUENCE</scope>
</reference>
<evidence type="ECO:0000313" key="3">
    <source>
        <dbReference type="Proteomes" id="UP000784294"/>
    </source>
</evidence>
<proteinExistence type="predicted"/>
<dbReference type="SUPFAM" id="SSF54495">
    <property type="entry name" value="UBC-like"/>
    <property type="match status" value="1"/>
</dbReference>
<evidence type="ECO:0000259" key="1">
    <source>
        <dbReference type="PROSITE" id="PS50908"/>
    </source>
</evidence>
<sequence>MVYVKNSITFPPTMSLLDPREEEKDVLKSIYEGDEFSVSDDFVIQYKFGVDGTTKSFILSIVWPIGYPDKQPVLSLDSFYNNHLSSSLKDKIISDLSVLSNSLLGTALTFTLIEHTRENLDSYFEMNDSLIETIEDVKETSARKGTKTLKAEHMSKSQKKRYYNRLGKSGKLERGWNWVNIIHHLSQLGSQ</sequence>
<dbReference type="PROSITE" id="PS50908">
    <property type="entry name" value="RWD"/>
    <property type="match status" value="1"/>
</dbReference>
<dbReference type="InterPro" id="IPR006575">
    <property type="entry name" value="RWD_dom"/>
</dbReference>
<name>A0A3S5FDZ7_9PLAT</name>
<keyword evidence="3" id="KW-1185">Reference proteome</keyword>
<dbReference type="InterPro" id="IPR016135">
    <property type="entry name" value="UBQ-conjugating_enzyme/RWD"/>
</dbReference>
<comment type="caution">
    <text evidence="2">The sequence shown here is derived from an EMBL/GenBank/DDBJ whole genome shotgun (WGS) entry which is preliminary data.</text>
</comment>
<dbReference type="EMBL" id="CAAALY010054790">
    <property type="protein sequence ID" value="VEL22119.1"/>
    <property type="molecule type" value="Genomic_DNA"/>
</dbReference>
<dbReference type="AlphaFoldDB" id="A0A3S5FDZ7"/>
<dbReference type="OrthoDB" id="10045773at2759"/>
<dbReference type="SMART" id="SM00591">
    <property type="entry name" value="RWD"/>
    <property type="match status" value="1"/>
</dbReference>